<gene>
    <name evidence="9" type="ORF">VNO78_03895</name>
</gene>
<evidence type="ECO:0000313" key="9">
    <source>
        <dbReference type="EMBL" id="KAK7412435.1"/>
    </source>
</evidence>
<dbReference type="PANTHER" id="PTHR32285:SF42">
    <property type="entry name" value="PROTEIN TRICHOME BIREFRINGENCE-LIKE 37"/>
    <property type="match status" value="1"/>
</dbReference>
<evidence type="ECO:0000256" key="1">
    <source>
        <dbReference type="ARBA" id="ARBA00004167"/>
    </source>
</evidence>
<name>A0AAN9T2Z9_PSOTE</name>
<evidence type="ECO:0000259" key="8">
    <source>
        <dbReference type="Pfam" id="PF14416"/>
    </source>
</evidence>
<keyword evidence="5" id="KW-1133">Transmembrane helix</keyword>
<dbReference type="Pfam" id="PF14416">
    <property type="entry name" value="PMR5N"/>
    <property type="match status" value="1"/>
</dbReference>
<dbReference type="EMBL" id="JAYMYS010000001">
    <property type="protein sequence ID" value="KAK7412435.1"/>
    <property type="molecule type" value="Genomic_DNA"/>
</dbReference>
<dbReference type="InterPro" id="IPR026057">
    <property type="entry name" value="TBL_C"/>
</dbReference>
<comment type="caution">
    <text evidence="9">The sequence shown here is derived from an EMBL/GenBank/DDBJ whole genome shotgun (WGS) entry which is preliminary data.</text>
</comment>
<feature type="domain" description="Trichome birefringence-like N-terminal" evidence="8">
    <location>
        <begin position="106"/>
        <end position="157"/>
    </location>
</feature>
<keyword evidence="4" id="KW-0735">Signal-anchor</keyword>
<evidence type="ECO:0000259" key="7">
    <source>
        <dbReference type="Pfam" id="PF13839"/>
    </source>
</evidence>
<organism evidence="9 10">
    <name type="scientific">Psophocarpus tetragonolobus</name>
    <name type="common">Winged bean</name>
    <name type="synonym">Dolichos tetragonolobus</name>
    <dbReference type="NCBI Taxonomy" id="3891"/>
    <lineage>
        <taxon>Eukaryota</taxon>
        <taxon>Viridiplantae</taxon>
        <taxon>Streptophyta</taxon>
        <taxon>Embryophyta</taxon>
        <taxon>Tracheophyta</taxon>
        <taxon>Spermatophyta</taxon>
        <taxon>Magnoliopsida</taxon>
        <taxon>eudicotyledons</taxon>
        <taxon>Gunneridae</taxon>
        <taxon>Pentapetalae</taxon>
        <taxon>rosids</taxon>
        <taxon>fabids</taxon>
        <taxon>Fabales</taxon>
        <taxon>Fabaceae</taxon>
        <taxon>Papilionoideae</taxon>
        <taxon>50 kb inversion clade</taxon>
        <taxon>NPAAA clade</taxon>
        <taxon>indigoferoid/millettioid clade</taxon>
        <taxon>Phaseoleae</taxon>
        <taxon>Psophocarpus</taxon>
    </lineage>
</organism>
<comment type="similarity">
    <text evidence="2">Belongs to the PC-esterase family. TBL subfamily.</text>
</comment>
<comment type="subcellular location">
    <subcellularLocation>
        <location evidence="1">Membrane</location>
        <topology evidence="1">Single-pass membrane protein</topology>
    </subcellularLocation>
</comment>
<evidence type="ECO:0008006" key="11">
    <source>
        <dbReference type="Google" id="ProtNLM"/>
    </source>
</evidence>
<dbReference type="GO" id="GO:0016413">
    <property type="term" value="F:O-acetyltransferase activity"/>
    <property type="evidence" value="ECO:0007669"/>
    <property type="project" value="InterPro"/>
</dbReference>
<dbReference type="InterPro" id="IPR025846">
    <property type="entry name" value="TBL_N"/>
</dbReference>
<reference evidence="9 10" key="1">
    <citation type="submission" date="2024-01" db="EMBL/GenBank/DDBJ databases">
        <title>The genomes of 5 underutilized Papilionoideae crops provide insights into root nodulation and disease resistanc.</title>
        <authorList>
            <person name="Jiang F."/>
        </authorList>
    </citation>
    <scope>NUCLEOTIDE SEQUENCE [LARGE SCALE GENOMIC DNA]</scope>
    <source>
        <strain evidence="9">DUOXIRENSHENG_FW03</strain>
        <tissue evidence="9">Leaves</tissue>
    </source>
</reference>
<feature type="domain" description="Trichome birefringence-like C-terminal" evidence="7">
    <location>
        <begin position="159"/>
        <end position="422"/>
    </location>
</feature>
<dbReference type="PANTHER" id="PTHR32285">
    <property type="entry name" value="PROTEIN TRICHOME BIREFRINGENCE-LIKE 9-RELATED"/>
    <property type="match status" value="1"/>
</dbReference>
<protein>
    <recommendedName>
        <fullName evidence="11">Trichome birefringence-like N-terminal domain-containing protein</fullName>
    </recommendedName>
</protein>
<evidence type="ECO:0000256" key="4">
    <source>
        <dbReference type="ARBA" id="ARBA00022968"/>
    </source>
</evidence>
<evidence type="ECO:0000256" key="2">
    <source>
        <dbReference type="ARBA" id="ARBA00007727"/>
    </source>
</evidence>
<evidence type="ECO:0000256" key="5">
    <source>
        <dbReference type="ARBA" id="ARBA00022989"/>
    </source>
</evidence>
<evidence type="ECO:0000313" key="10">
    <source>
        <dbReference type="Proteomes" id="UP001386955"/>
    </source>
</evidence>
<dbReference type="Pfam" id="PF13839">
    <property type="entry name" value="PC-Esterase"/>
    <property type="match status" value="1"/>
</dbReference>
<keyword evidence="6" id="KW-0472">Membrane</keyword>
<proteinExistence type="inferred from homology"/>
<keyword evidence="3" id="KW-0812">Transmembrane</keyword>
<dbReference type="InterPro" id="IPR029962">
    <property type="entry name" value="TBL"/>
</dbReference>
<dbReference type="Proteomes" id="UP001386955">
    <property type="component" value="Unassembled WGS sequence"/>
</dbReference>
<dbReference type="GO" id="GO:0016020">
    <property type="term" value="C:membrane"/>
    <property type="evidence" value="ECO:0007669"/>
    <property type="project" value="UniProtKB-SubCell"/>
</dbReference>
<dbReference type="AlphaFoldDB" id="A0AAN9T2Z9"/>
<dbReference type="GO" id="GO:0005794">
    <property type="term" value="C:Golgi apparatus"/>
    <property type="evidence" value="ECO:0007669"/>
    <property type="project" value="TreeGrafter"/>
</dbReference>
<keyword evidence="10" id="KW-1185">Reference proteome</keyword>
<evidence type="ECO:0000256" key="3">
    <source>
        <dbReference type="ARBA" id="ARBA00022692"/>
    </source>
</evidence>
<sequence length="426" mass="48117">MDDGRTDNGKWAQYGACLWMSLIYGPHGLRSVVGAKRQIEPPNGGWWKTTRPMEWNAKTISVPSIKWVSILFLLSLFCLLSLHQARAAKFHNVSGLRGKKSVASNGCNLFMGSWVVDPSYPLYDSSACPFIDPEFDCQKYGRPDKQYLKYAWKPDSCALPRFDGADFLNRWRGKKIMFVGDSLSLNMWESLSCMIHASVPNTKNSFSRKQSLSTVTFQDYGVTIQLYRTPYLVDIISEKVGRVLTLDSIVAGNAWKGMDMLIFNSWHWWTHTGKSQGWDYIRDGPNLVKDMDRLEAYNKGLTTWAKWVDQNVDTTKTKVFFQGISPTHYQGKDWNQPKRSCSGELQPLSGSTYPAGLPPATTILNNVLKKISTPIYLLDITLLSQLRKDAHPSAYSGDHAGNDCSHWCLPGLPDTWNQLLYAALTT</sequence>
<accession>A0AAN9T2Z9</accession>
<evidence type="ECO:0000256" key="6">
    <source>
        <dbReference type="ARBA" id="ARBA00023136"/>
    </source>
</evidence>